<keyword evidence="5 6" id="KW-0472">Membrane</keyword>
<keyword evidence="4 6" id="KW-1133">Transmembrane helix</keyword>
<reference evidence="7 8" key="1">
    <citation type="submission" date="2020-04" db="EMBL/GenBank/DDBJ databases">
        <authorList>
            <person name="Laetsch R D."/>
            <person name="Stevens L."/>
            <person name="Kumar S."/>
            <person name="Blaxter L. M."/>
        </authorList>
    </citation>
    <scope>NUCLEOTIDE SEQUENCE [LARGE SCALE GENOMIC DNA]</scope>
</reference>
<feature type="transmembrane region" description="Helical" evidence="6">
    <location>
        <begin position="234"/>
        <end position="252"/>
    </location>
</feature>
<dbReference type="PANTHER" id="PTHR22945:SF40">
    <property type="entry name" value="SERPENTINE RECEPTOR, CLASS D (DELTA)-RELATED"/>
    <property type="match status" value="1"/>
</dbReference>
<proteinExistence type="inferred from homology"/>
<dbReference type="OrthoDB" id="5785156at2759"/>
<keyword evidence="8" id="KW-1185">Reference proteome</keyword>
<feature type="transmembrane region" description="Helical" evidence="6">
    <location>
        <begin position="45"/>
        <end position="64"/>
    </location>
</feature>
<feature type="transmembrane region" description="Helical" evidence="6">
    <location>
        <begin position="95"/>
        <end position="118"/>
    </location>
</feature>
<evidence type="ECO:0000256" key="5">
    <source>
        <dbReference type="ARBA" id="ARBA00023136"/>
    </source>
</evidence>
<evidence type="ECO:0000256" key="3">
    <source>
        <dbReference type="ARBA" id="ARBA00022692"/>
    </source>
</evidence>
<dbReference type="Pfam" id="PF10317">
    <property type="entry name" value="7TM_GPCR_Srd"/>
    <property type="match status" value="1"/>
</dbReference>
<gene>
    <name evidence="7" type="ORF">CBOVIS_LOCUS6220</name>
</gene>
<dbReference type="EMBL" id="CADEPM010000004">
    <property type="protein sequence ID" value="CAB3403804.1"/>
    <property type="molecule type" value="Genomic_DNA"/>
</dbReference>
<dbReference type="SUPFAM" id="SSF81321">
    <property type="entry name" value="Family A G protein-coupled receptor-like"/>
    <property type="match status" value="1"/>
</dbReference>
<feature type="transmembrane region" description="Helical" evidence="6">
    <location>
        <begin position="186"/>
        <end position="214"/>
    </location>
</feature>
<feature type="transmembrane region" description="Helical" evidence="6">
    <location>
        <begin position="130"/>
        <end position="150"/>
    </location>
</feature>
<accession>A0A8S1F081</accession>
<evidence type="ECO:0000313" key="7">
    <source>
        <dbReference type="EMBL" id="CAB3403804.1"/>
    </source>
</evidence>
<comment type="similarity">
    <text evidence="2">Belongs to the nematode receptor-like protein srd family.</text>
</comment>
<comment type="subcellular location">
    <subcellularLocation>
        <location evidence="1">Membrane</location>
        <topology evidence="1">Multi-pass membrane protein</topology>
    </subcellularLocation>
</comment>
<dbReference type="InterPro" id="IPR050920">
    <property type="entry name" value="Nematode_rcpt-like_delta"/>
</dbReference>
<evidence type="ECO:0000256" key="1">
    <source>
        <dbReference type="ARBA" id="ARBA00004141"/>
    </source>
</evidence>
<evidence type="ECO:0000256" key="2">
    <source>
        <dbReference type="ARBA" id="ARBA00009166"/>
    </source>
</evidence>
<name>A0A8S1F081_9PELO</name>
<protein>
    <submittedName>
        <fullName evidence="7">Uncharacterized protein</fullName>
    </submittedName>
</protein>
<evidence type="ECO:0000256" key="6">
    <source>
        <dbReference type="SAM" id="Phobius"/>
    </source>
</evidence>
<feature type="transmembrane region" description="Helical" evidence="6">
    <location>
        <begin position="272"/>
        <end position="293"/>
    </location>
</feature>
<dbReference type="Proteomes" id="UP000494206">
    <property type="component" value="Unassembled WGS sequence"/>
</dbReference>
<evidence type="ECO:0000313" key="8">
    <source>
        <dbReference type="Proteomes" id="UP000494206"/>
    </source>
</evidence>
<dbReference type="GO" id="GO:0016020">
    <property type="term" value="C:membrane"/>
    <property type="evidence" value="ECO:0007669"/>
    <property type="project" value="UniProtKB-SubCell"/>
</dbReference>
<organism evidence="7 8">
    <name type="scientific">Caenorhabditis bovis</name>
    <dbReference type="NCBI Taxonomy" id="2654633"/>
    <lineage>
        <taxon>Eukaryota</taxon>
        <taxon>Metazoa</taxon>
        <taxon>Ecdysozoa</taxon>
        <taxon>Nematoda</taxon>
        <taxon>Chromadorea</taxon>
        <taxon>Rhabditida</taxon>
        <taxon>Rhabditina</taxon>
        <taxon>Rhabditomorpha</taxon>
        <taxon>Rhabditoidea</taxon>
        <taxon>Rhabditidae</taxon>
        <taxon>Peloderinae</taxon>
        <taxon>Caenorhabditis</taxon>
    </lineage>
</organism>
<feature type="transmembrane region" description="Helical" evidence="6">
    <location>
        <begin position="12"/>
        <end position="33"/>
    </location>
</feature>
<dbReference type="InterPro" id="IPR019421">
    <property type="entry name" value="7TM_GPCR_serpentine_rcpt_Srd"/>
</dbReference>
<sequence>MNSNRFITAANIYYQIYFFLGIVLQSFILLLIRSRSPSSIRSLQLFLYNTFILQWMMIMTAYFTQHRVLQNSSSYAIPSNGPCKELGPKSCFGGYHVFMGIGLCVAFAISATILFRLFHLNGLLCSRRRAKFMIFVSNIPGVVAVIVPFTGSWNFETVRYQTKNEHPLYNLTIYEPYSGFSDTNDIGFVSITVLLEICAYGIPITDLVLARMIFNELKNHKTMSTRMKQQTSNLVQGLVFQTLVPLFCYIPIVSSFLYTRITGETVIITEHLSSIMLSFPGVIDPIISMYFIIPYRRSVRRILINISSFIMKPKHTTQKIVILPLGVENLAAD</sequence>
<evidence type="ECO:0000256" key="4">
    <source>
        <dbReference type="ARBA" id="ARBA00022989"/>
    </source>
</evidence>
<dbReference type="AlphaFoldDB" id="A0A8S1F081"/>
<dbReference type="PANTHER" id="PTHR22945">
    <property type="entry name" value="SERPENTINE RECEPTOR, CLASS D DELTA"/>
    <property type="match status" value="1"/>
</dbReference>
<keyword evidence="3 6" id="KW-0812">Transmembrane</keyword>
<dbReference type="Gene3D" id="1.20.1070.10">
    <property type="entry name" value="Rhodopsin 7-helix transmembrane proteins"/>
    <property type="match status" value="1"/>
</dbReference>
<comment type="caution">
    <text evidence="7">The sequence shown here is derived from an EMBL/GenBank/DDBJ whole genome shotgun (WGS) entry which is preliminary data.</text>
</comment>